<dbReference type="InterPro" id="IPR041538">
    <property type="entry name" value="RavA-like_AAA_lid"/>
</dbReference>
<dbReference type="EMBL" id="CP012672">
    <property type="protein sequence ID" value="AUX31886.1"/>
    <property type="molecule type" value="Genomic_DNA"/>
</dbReference>
<gene>
    <name evidence="2" type="ORF">SOCE836_040190</name>
</gene>
<feature type="domain" description="AAA+ ATPase" evidence="1">
    <location>
        <begin position="50"/>
        <end position="191"/>
    </location>
</feature>
<evidence type="ECO:0000313" key="3">
    <source>
        <dbReference type="Proteomes" id="UP000295497"/>
    </source>
</evidence>
<accession>A0A4P2QPL2</accession>
<dbReference type="PANTHER" id="PTHR32204:SF0">
    <property type="entry name" value="ATPASE RAVA"/>
    <property type="match status" value="1"/>
</dbReference>
<evidence type="ECO:0000313" key="2">
    <source>
        <dbReference type="EMBL" id="AUX31886.1"/>
    </source>
</evidence>
<dbReference type="PANTHER" id="PTHR32204">
    <property type="entry name" value="ATPASE RAVA"/>
    <property type="match status" value="1"/>
</dbReference>
<dbReference type="SMART" id="SM00382">
    <property type="entry name" value="AAA"/>
    <property type="match status" value="1"/>
</dbReference>
<sequence length="514" mass="56702">MSATQTSDPAGETTGAPALRERLRALHRRMCEGLIERDEPARVLLLAALAGEHVLLLGPPGTAKSELARRLRGCIAEGIYFERLLTRFSVPEELFGPLSIKALEQDEYVRLTEGYLPAASVAFLDEIFNANSAILNALLTLLNEREFDNGARRVATPLVSVVAATNHVPDAPELAALHDRFLFRCHVTPVSADGFLGLLDVPPSPRPADARAPRLTLAEMDEIRRRAAGVSLSPSARSLLASMRALLAEKGLYVSDRRWRRIANVLRVAALCDDRRVVTLADGPLMLHGLWDRPEHIEVVEGALAATLDAALVDEPRRHEAMVEAFEAEIDRELRCVEHACDDEGRPLYLDEAGERVTEPYHRRPVTNADGVLLFEAPPDMASPRRRFTMGELWEEHFQNKVNGWERLEAWVKTPLHQAFARELRAPVTAPARYPAEHVAARRRQLEELLGDVDGFLSGISAAHGGVGPSLWVSEARHGAVARRLGASERSLSALRARLRSLVDRLAELPVKGA</sequence>
<dbReference type="Pfam" id="PF20030">
    <property type="entry name" value="bpMoxR"/>
    <property type="match status" value="1"/>
</dbReference>
<evidence type="ECO:0000259" key="1">
    <source>
        <dbReference type="SMART" id="SM00382"/>
    </source>
</evidence>
<dbReference type="AlphaFoldDB" id="A0A4P2QPL2"/>
<protein>
    <recommendedName>
        <fullName evidence="1">AAA+ ATPase domain-containing protein</fullName>
    </recommendedName>
</protein>
<proteinExistence type="predicted"/>
<dbReference type="Gene3D" id="3.40.50.300">
    <property type="entry name" value="P-loop containing nucleotide triphosphate hydrolases"/>
    <property type="match status" value="1"/>
</dbReference>
<dbReference type="InterPro" id="IPR045427">
    <property type="entry name" value="MoxR"/>
</dbReference>
<dbReference type="SUPFAM" id="SSF52540">
    <property type="entry name" value="P-loop containing nucleoside triphosphate hydrolases"/>
    <property type="match status" value="1"/>
</dbReference>
<reference evidence="2 3" key="1">
    <citation type="submission" date="2015-09" db="EMBL/GenBank/DDBJ databases">
        <title>Sorangium comparison.</title>
        <authorList>
            <person name="Zaburannyi N."/>
            <person name="Bunk B."/>
            <person name="Overmann J."/>
            <person name="Mueller R."/>
        </authorList>
    </citation>
    <scope>NUCLEOTIDE SEQUENCE [LARGE SCALE GENOMIC DNA]</scope>
    <source>
        <strain evidence="2 3">So ce836</strain>
    </source>
</reference>
<dbReference type="Proteomes" id="UP000295497">
    <property type="component" value="Chromosome"/>
</dbReference>
<dbReference type="InterPro" id="IPR003593">
    <property type="entry name" value="AAA+_ATPase"/>
</dbReference>
<dbReference type="Pfam" id="PF17868">
    <property type="entry name" value="AAA_lid_8"/>
    <property type="match status" value="1"/>
</dbReference>
<organism evidence="2 3">
    <name type="scientific">Sorangium cellulosum</name>
    <name type="common">Polyangium cellulosum</name>
    <dbReference type="NCBI Taxonomy" id="56"/>
    <lineage>
        <taxon>Bacteria</taxon>
        <taxon>Pseudomonadati</taxon>
        <taxon>Myxococcota</taxon>
        <taxon>Polyangia</taxon>
        <taxon>Polyangiales</taxon>
        <taxon>Polyangiaceae</taxon>
        <taxon>Sorangium</taxon>
    </lineage>
</organism>
<name>A0A4P2QPL2_SORCE</name>
<dbReference type="RefSeq" id="WP_207217895.1">
    <property type="nucleotide sequence ID" value="NZ_CP012672.1"/>
</dbReference>
<dbReference type="CDD" id="cd00009">
    <property type="entry name" value="AAA"/>
    <property type="match status" value="1"/>
</dbReference>
<dbReference type="InterPro" id="IPR027417">
    <property type="entry name" value="P-loop_NTPase"/>
</dbReference>
<dbReference type="InterPro" id="IPR050513">
    <property type="entry name" value="RavA_ATPases"/>
</dbReference>